<dbReference type="OrthoDB" id="4147798at2759"/>
<evidence type="ECO:0000313" key="3">
    <source>
        <dbReference type="Proteomes" id="UP000234474"/>
    </source>
</evidence>
<feature type="region of interest" description="Disordered" evidence="1">
    <location>
        <begin position="1"/>
        <end position="36"/>
    </location>
</feature>
<protein>
    <submittedName>
        <fullName evidence="2">Uncharacterized protein</fullName>
    </submittedName>
</protein>
<accession>A0A2I1C8C8</accession>
<keyword evidence="3" id="KW-1185">Reference proteome</keyword>
<dbReference type="Proteomes" id="UP000234474">
    <property type="component" value="Unassembled WGS sequence"/>
</dbReference>
<evidence type="ECO:0000313" key="2">
    <source>
        <dbReference type="EMBL" id="PKX93836.1"/>
    </source>
</evidence>
<dbReference type="VEuPathDB" id="FungiDB:P174DRAFT_369373"/>
<proteinExistence type="predicted"/>
<dbReference type="RefSeq" id="XP_024682431.1">
    <property type="nucleotide sequence ID" value="XM_024822278.1"/>
</dbReference>
<comment type="caution">
    <text evidence="2">The sequence shown here is derived from an EMBL/GenBank/DDBJ whole genome shotgun (WGS) entry which is preliminary data.</text>
</comment>
<dbReference type="EMBL" id="MSZS01000004">
    <property type="protein sequence ID" value="PKX93836.1"/>
    <property type="molecule type" value="Genomic_DNA"/>
</dbReference>
<feature type="compositionally biased region" description="Basic residues" evidence="1">
    <location>
        <begin position="1"/>
        <end position="18"/>
    </location>
</feature>
<dbReference type="GeneID" id="36529604"/>
<evidence type="ECO:0000256" key="1">
    <source>
        <dbReference type="SAM" id="MobiDB-lite"/>
    </source>
</evidence>
<gene>
    <name evidence="2" type="ORF">P174DRAFT_369373</name>
</gene>
<name>A0A2I1C8C8_ASPN1</name>
<dbReference type="AlphaFoldDB" id="A0A2I1C8C8"/>
<dbReference type="OMA" id="WQTRERP"/>
<organism evidence="2 3">
    <name type="scientific">Aspergillus novofumigatus (strain IBT 16806)</name>
    <dbReference type="NCBI Taxonomy" id="1392255"/>
    <lineage>
        <taxon>Eukaryota</taxon>
        <taxon>Fungi</taxon>
        <taxon>Dikarya</taxon>
        <taxon>Ascomycota</taxon>
        <taxon>Pezizomycotina</taxon>
        <taxon>Eurotiomycetes</taxon>
        <taxon>Eurotiomycetidae</taxon>
        <taxon>Eurotiales</taxon>
        <taxon>Aspergillaceae</taxon>
        <taxon>Aspergillus</taxon>
        <taxon>Aspergillus subgen. Fumigati</taxon>
    </lineage>
</organism>
<reference evidence="3" key="1">
    <citation type="journal article" date="2018" name="Proc. Natl. Acad. Sci. U.S.A.">
        <title>Linking secondary metabolites to gene clusters through genome sequencing of six diverse Aspergillus species.</title>
        <authorList>
            <person name="Kaerboelling I."/>
            <person name="Vesth T.C."/>
            <person name="Frisvad J.C."/>
            <person name="Nybo J.L."/>
            <person name="Theobald S."/>
            <person name="Kuo A."/>
            <person name="Bowyer P."/>
            <person name="Matsuda Y."/>
            <person name="Mondo S."/>
            <person name="Lyhne E.K."/>
            <person name="Kogle M.E."/>
            <person name="Clum A."/>
            <person name="Lipzen A."/>
            <person name="Salamov A."/>
            <person name="Ngan C.Y."/>
            <person name="Daum C."/>
            <person name="Chiniquy J."/>
            <person name="Barry K."/>
            <person name="LaButti K."/>
            <person name="Haridas S."/>
            <person name="Simmons B.A."/>
            <person name="Magnuson J.K."/>
            <person name="Mortensen U.H."/>
            <person name="Larsen T.O."/>
            <person name="Grigoriev I.V."/>
            <person name="Baker S.E."/>
            <person name="Andersen M.R."/>
        </authorList>
    </citation>
    <scope>NUCLEOTIDE SEQUENCE [LARGE SCALE GENOMIC DNA]</scope>
    <source>
        <strain evidence="3">IBT 16806</strain>
    </source>
</reference>
<dbReference type="STRING" id="1392255.A0A2I1C8C8"/>
<sequence length="124" mass="14085">MGQRHNRRRTRPRSRNRSSRVDSSDSSPPSTNFFGSNVPFAYCVSKSRAACSSLDRFPIPFAQTWHHGYSGGQVRERKSPLEAEQYRLFGGEPGDDVDLCYRMLEYFGGLDYIDPPHSLKLLPG</sequence>